<keyword evidence="8 17" id="KW-0460">Magnesium</keyword>
<feature type="binding site" evidence="17">
    <location>
        <position position="339"/>
    </location>
    <ligand>
        <name>UDP-N-acetyl-alpha-D-glucosamine</name>
        <dbReference type="ChEBI" id="CHEBI:57705"/>
    </ligand>
</feature>
<evidence type="ECO:0000256" key="14">
    <source>
        <dbReference type="ARBA" id="ARBA00048247"/>
    </source>
</evidence>
<feature type="binding site" evidence="17">
    <location>
        <position position="216"/>
    </location>
    <ligand>
        <name>Mg(2+)</name>
        <dbReference type="ChEBI" id="CHEBI:18420"/>
    </ligand>
</feature>
<dbReference type="SUPFAM" id="SSF51161">
    <property type="entry name" value="Trimeric LpxA-like enzymes"/>
    <property type="match status" value="1"/>
</dbReference>
<dbReference type="EC" id="2.7.7.23" evidence="17"/>
<dbReference type="InterPro" id="IPR029044">
    <property type="entry name" value="Nucleotide-diphossugar_trans"/>
</dbReference>
<organism evidence="19 20">
    <name type="scientific">Labedella populi</name>
    <dbReference type="NCBI Taxonomy" id="2498850"/>
    <lineage>
        <taxon>Bacteria</taxon>
        <taxon>Bacillati</taxon>
        <taxon>Actinomycetota</taxon>
        <taxon>Actinomycetes</taxon>
        <taxon>Micrococcales</taxon>
        <taxon>Microbacteriaceae</taxon>
        <taxon>Labedella</taxon>
    </lineage>
</organism>
<comment type="pathway">
    <text evidence="17">Nucleotide-sugar biosynthesis; UDP-N-acetyl-alpha-D-glucosamine biosynthesis; N-acetyl-alpha-D-glucosamine 1-phosphate from alpha-D-glucosamine 6-phosphate (route II): step 2/2.</text>
</comment>
<comment type="pathway">
    <text evidence="17">Nucleotide-sugar biosynthesis; UDP-N-acetyl-alpha-D-glucosamine biosynthesis; UDP-N-acetyl-alpha-D-glucosamine from N-acetyl-alpha-D-glucosamine 1-phosphate: step 1/1.</text>
</comment>
<dbReference type="Gene3D" id="2.160.10.10">
    <property type="entry name" value="Hexapeptide repeat proteins"/>
    <property type="match status" value="1"/>
</dbReference>
<dbReference type="CDD" id="cd02540">
    <property type="entry name" value="GT2_GlmU_N_bac"/>
    <property type="match status" value="1"/>
</dbReference>
<dbReference type="GO" id="GO:0016020">
    <property type="term" value="C:membrane"/>
    <property type="evidence" value="ECO:0007669"/>
    <property type="project" value="GOC"/>
</dbReference>
<keyword evidence="3 17" id="KW-0963">Cytoplasm</keyword>
<feature type="binding site" evidence="17">
    <location>
        <position position="158"/>
    </location>
    <ligand>
        <name>UDP-N-acetyl-alpha-D-glucosamine</name>
        <dbReference type="ChEBI" id="CHEBI:57705"/>
    </ligand>
</feature>
<comment type="function">
    <text evidence="16 17">Catalyzes the last two sequential reactions in the de novo biosynthetic pathway for UDP-N-acetylglucosamine (UDP-GlcNAc). The C-terminal domain catalyzes the transfer of acetyl group from acetyl coenzyme A to glucosamine-1-phosphate (GlcN-1-P) to produce N-acetylglucosamine-1-phosphate (GlcNAc-1-P), which is converted into UDP-GlcNAc by the transfer of uridine 5-monophosphate (from uridine 5-triphosphate), a reaction catalyzed by the N-terminal domain.</text>
</comment>
<feature type="region of interest" description="Linker" evidence="17">
    <location>
        <begin position="219"/>
        <end position="239"/>
    </location>
</feature>
<feature type="binding site" evidence="17">
    <location>
        <position position="60"/>
    </location>
    <ligand>
        <name>UDP-N-acetyl-alpha-D-glucosamine</name>
        <dbReference type="ChEBI" id="CHEBI:57705"/>
    </ligand>
</feature>
<feature type="active site" description="Proton acceptor" evidence="17">
    <location>
        <position position="351"/>
    </location>
</feature>
<comment type="similarity">
    <text evidence="1 17">In the C-terminal section; belongs to the transferase hexapeptide repeat family.</text>
</comment>
<evidence type="ECO:0000256" key="13">
    <source>
        <dbReference type="ARBA" id="ARBA00023316"/>
    </source>
</evidence>
<feature type="binding site" evidence="17">
    <location>
        <position position="411"/>
    </location>
    <ligand>
        <name>acetyl-CoA</name>
        <dbReference type="ChEBI" id="CHEBI:57288"/>
    </ligand>
</feature>
<dbReference type="GO" id="GO:0006048">
    <property type="term" value="P:UDP-N-acetylglucosamine biosynthetic process"/>
    <property type="evidence" value="ECO:0007669"/>
    <property type="project" value="UniProtKB-UniPathway"/>
</dbReference>
<dbReference type="GO" id="GO:0019134">
    <property type="term" value="F:glucosamine-1-phosphate N-acetyltransferase activity"/>
    <property type="evidence" value="ECO:0007669"/>
    <property type="project" value="UniProtKB-UniRule"/>
</dbReference>
<evidence type="ECO:0000256" key="8">
    <source>
        <dbReference type="ARBA" id="ARBA00022842"/>
    </source>
</evidence>
<feature type="binding site" evidence="17">
    <location>
        <position position="393"/>
    </location>
    <ligand>
        <name>acetyl-CoA</name>
        <dbReference type="ChEBI" id="CHEBI:57288"/>
    </ligand>
</feature>
<feature type="binding site" evidence="17">
    <location>
        <position position="368"/>
    </location>
    <ligand>
        <name>acetyl-CoA</name>
        <dbReference type="ChEBI" id="CHEBI:57288"/>
    </ligand>
</feature>
<evidence type="ECO:0000256" key="5">
    <source>
        <dbReference type="ARBA" id="ARBA00022695"/>
    </source>
</evidence>
<dbReference type="GO" id="GO:0008360">
    <property type="term" value="P:regulation of cell shape"/>
    <property type="evidence" value="ECO:0007669"/>
    <property type="project" value="UniProtKB-KW"/>
</dbReference>
<proteinExistence type="inferred from homology"/>
<evidence type="ECO:0000256" key="6">
    <source>
        <dbReference type="ARBA" id="ARBA00022723"/>
    </source>
</evidence>
<dbReference type="InterPro" id="IPR050065">
    <property type="entry name" value="GlmU-like"/>
</dbReference>
<dbReference type="EMBL" id="RZNC01000002">
    <property type="protein sequence ID" value="RWZ64779.1"/>
    <property type="molecule type" value="Genomic_DNA"/>
</dbReference>
<evidence type="ECO:0000256" key="12">
    <source>
        <dbReference type="ARBA" id="ARBA00023315"/>
    </source>
</evidence>
<comment type="cofactor">
    <cofactor evidence="17">
        <name>Mg(2+)</name>
        <dbReference type="ChEBI" id="CHEBI:18420"/>
    </cofactor>
    <text evidence="17">Binds 1 Mg(2+) ion per subunit.</text>
</comment>
<dbReference type="PANTHER" id="PTHR43584">
    <property type="entry name" value="NUCLEOTIDYL TRANSFERASE"/>
    <property type="match status" value="1"/>
</dbReference>
<feature type="binding site" evidence="17">
    <location>
        <position position="143"/>
    </location>
    <ligand>
        <name>UDP-N-acetyl-alpha-D-glucosamine</name>
        <dbReference type="ChEBI" id="CHEBI:57705"/>
    </ligand>
</feature>
<feature type="binding site" evidence="17">
    <location>
        <position position="128"/>
    </location>
    <ligand>
        <name>UDP-N-acetyl-alpha-D-glucosamine</name>
        <dbReference type="ChEBI" id="CHEBI:57705"/>
    </ligand>
</feature>
<evidence type="ECO:0000256" key="7">
    <source>
        <dbReference type="ARBA" id="ARBA00022737"/>
    </source>
</evidence>
<comment type="subcellular location">
    <subcellularLocation>
        <location evidence="17">Cytoplasm</location>
    </subcellularLocation>
</comment>
<dbReference type="CDD" id="cd03353">
    <property type="entry name" value="LbH_GlmU_C"/>
    <property type="match status" value="1"/>
</dbReference>
<evidence type="ECO:0000313" key="19">
    <source>
        <dbReference type="EMBL" id="RWZ64779.1"/>
    </source>
</evidence>
<evidence type="ECO:0000256" key="9">
    <source>
        <dbReference type="ARBA" id="ARBA00022960"/>
    </source>
</evidence>
<dbReference type="SUPFAM" id="SSF53448">
    <property type="entry name" value="Nucleotide-diphospho-sugar transferases"/>
    <property type="match status" value="1"/>
</dbReference>
<dbReference type="GO" id="GO:0000902">
    <property type="term" value="P:cell morphogenesis"/>
    <property type="evidence" value="ECO:0007669"/>
    <property type="project" value="UniProtKB-UniRule"/>
</dbReference>
<feature type="binding site" evidence="17">
    <location>
        <position position="365"/>
    </location>
    <ligand>
        <name>UDP-N-acetyl-alpha-D-glucosamine</name>
        <dbReference type="ChEBI" id="CHEBI:57705"/>
    </ligand>
</feature>
<feature type="region of interest" description="Pyrophosphorylase" evidence="17">
    <location>
        <begin position="1"/>
        <end position="218"/>
    </location>
</feature>
<sequence>MKSTTPKLLHSLAGVPILGHVLATARALGADHVVTVVRHERDRIAEVVSRELPESIVVDQDDVPGTGRAVEQAVEALPAGFDGDVLVVNGDVPLLDSDTLAQLLARHRSGAAVATILSALLDDATGYGRVVRSEEGTLDRIVEQKDAGPDELAVTEINAGVYVFSISPLREQLVRLTTENAQGEKYITDVIGLLREVGHEVAAVPVSQSWVVEGVNDRAQLSRQAARLNALIIQKWQLAGVTVQDPSTTWIDLTVTLAQDVTIKPGTQLLGATVVETGATVGPDTTLVDCEIGQEAEVRRTDGTLAVIGAGATVGPFAYLRPGTYLGAAGKIGAFVETKNAQIGPRSKVPHLSYVGDATVGEGANIGAGTIFANYDGVHKHSTVVGDEVRTGSHNVFVAPVRIGDGAYTGAGTVVRKDVPAGALAINVAPQRNLEGWTVANRPGSAAASAAEGAASDEE</sequence>
<keyword evidence="13 17" id="KW-0961">Cell wall biogenesis/degradation</keyword>
<keyword evidence="6 17" id="KW-0479">Metal-binding</keyword>
<dbReference type="GO" id="GO:0005737">
    <property type="term" value="C:cytoplasm"/>
    <property type="evidence" value="ECO:0007669"/>
    <property type="project" value="UniProtKB-SubCell"/>
</dbReference>
<keyword evidence="20" id="KW-1185">Reference proteome</keyword>
<keyword evidence="7 17" id="KW-0677">Repeat</keyword>
<evidence type="ECO:0000256" key="10">
    <source>
        <dbReference type="ARBA" id="ARBA00022984"/>
    </source>
</evidence>
<keyword evidence="10 17" id="KW-0573">Peptidoglycan synthesis</keyword>
<comment type="similarity">
    <text evidence="2 17">In the N-terminal section; belongs to the N-acetylglucosamine-1-phosphate uridyltransferase family.</text>
</comment>
<keyword evidence="5 17" id="KW-0548">Nucleotidyltransferase</keyword>
<protein>
    <recommendedName>
        <fullName evidence="17">Bifunctional protein GlmU</fullName>
    </recommendedName>
    <domain>
        <recommendedName>
            <fullName evidence="17">UDP-N-acetylglucosamine pyrophosphorylase</fullName>
            <ecNumber evidence="17">2.7.7.23</ecNumber>
        </recommendedName>
        <alternativeName>
            <fullName evidence="17">N-acetylglucosamine-1-phosphate uridyltransferase</fullName>
        </alternativeName>
    </domain>
    <domain>
        <recommendedName>
            <fullName evidence="17">Glucosamine-1-phosphate N-acetyltransferase</fullName>
            <ecNumber evidence="17">2.3.1.157</ecNumber>
        </recommendedName>
    </domain>
</protein>
<dbReference type="NCBIfam" id="TIGR01173">
    <property type="entry name" value="glmU"/>
    <property type="match status" value="1"/>
</dbReference>
<comment type="subunit">
    <text evidence="17">Homotrimer.</text>
</comment>
<evidence type="ECO:0000256" key="15">
    <source>
        <dbReference type="ARBA" id="ARBA00048493"/>
    </source>
</evidence>
<dbReference type="UniPathway" id="UPA00113">
    <property type="reaction ID" value="UER00532"/>
</dbReference>
<dbReference type="InterPro" id="IPR025877">
    <property type="entry name" value="MobA-like_NTP_Trfase"/>
</dbReference>
<gene>
    <name evidence="17 19" type="primary">glmU</name>
    <name evidence="19" type="ORF">ELQ92_07745</name>
</gene>
<dbReference type="GO" id="GO:0009245">
    <property type="term" value="P:lipid A biosynthetic process"/>
    <property type="evidence" value="ECO:0007669"/>
    <property type="project" value="UniProtKB-UniRule"/>
</dbReference>
<dbReference type="AlphaFoldDB" id="A0A3S5CM79"/>
<dbReference type="GO" id="GO:0000287">
    <property type="term" value="F:magnesium ion binding"/>
    <property type="evidence" value="ECO:0007669"/>
    <property type="project" value="UniProtKB-UniRule"/>
</dbReference>
<feature type="binding site" evidence="17">
    <location>
        <position position="321"/>
    </location>
    <ligand>
        <name>UDP-N-acetyl-alpha-D-glucosamine</name>
        <dbReference type="ChEBI" id="CHEBI:57705"/>
    </ligand>
</feature>
<feature type="region of interest" description="N-acetyltransferase" evidence="17">
    <location>
        <begin position="240"/>
        <end position="459"/>
    </location>
</feature>
<comment type="caution">
    <text evidence="17">Lacks conserved residue(s) required for the propagation of feature annotation.</text>
</comment>
<dbReference type="GO" id="GO:0071555">
    <property type="term" value="P:cell wall organization"/>
    <property type="evidence" value="ECO:0007669"/>
    <property type="project" value="UniProtKB-KW"/>
</dbReference>
<comment type="pathway">
    <text evidence="17">Bacterial outer membrane biogenesis; LPS lipid A biosynthesis.</text>
</comment>
<comment type="caution">
    <text evidence="19">The sequence shown here is derived from an EMBL/GenBank/DDBJ whole genome shotgun (WGS) entry which is preliminary data.</text>
</comment>
<evidence type="ECO:0000256" key="17">
    <source>
        <dbReference type="HAMAP-Rule" id="MF_01631"/>
    </source>
</evidence>
<feature type="binding site" evidence="17">
    <location>
        <begin position="65"/>
        <end position="66"/>
    </location>
    <ligand>
        <name>UDP-N-acetyl-alpha-D-glucosamine</name>
        <dbReference type="ChEBI" id="CHEBI:57705"/>
    </ligand>
</feature>
<comment type="catalytic activity">
    <reaction evidence="14 17">
        <text>alpha-D-glucosamine 1-phosphate + acetyl-CoA = N-acetyl-alpha-D-glucosamine 1-phosphate + CoA + H(+)</text>
        <dbReference type="Rhea" id="RHEA:13725"/>
        <dbReference type="ChEBI" id="CHEBI:15378"/>
        <dbReference type="ChEBI" id="CHEBI:57287"/>
        <dbReference type="ChEBI" id="CHEBI:57288"/>
        <dbReference type="ChEBI" id="CHEBI:57776"/>
        <dbReference type="ChEBI" id="CHEBI:58516"/>
        <dbReference type="EC" id="2.3.1.157"/>
    </reaction>
</comment>
<reference evidence="19 20" key="1">
    <citation type="submission" date="2018-12" db="EMBL/GenBank/DDBJ databases">
        <authorList>
            <person name="Li F."/>
        </authorList>
    </citation>
    <scope>NUCLEOTIDE SEQUENCE [LARGE SCALE GENOMIC DNA]</scope>
    <source>
        <strain evidence="19 20">8H24J-4-2</strain>
    </source>
</reference>
<evidence type="ECO:0000313" key="20">
    <source>
        <dbReference type="Proteomes" id="UP000288603"/>
    </source>
</evidence>
<dbReference type="InterPro" id="IPR038009">
    <property type="entry name" value="GlmU_C_LbH"/>
</dbReference>
<evidence type="ECO:0000256" key="1">
    <source>
        <dbReference type="ARBA" id="ARBA00007707"/>
    </source>
</evidence>
<feature type="binding site" evidence="17">
    <location>
        <position position="216"/>
    </location>
    <ligand>
        <name>UDP-N-acetyl-alpha-D-glucosamine</name>
        <dbReference type="ChEBI" id="CHEBI:57705"/>
    </ligand>
</feature>
<keyword evidence="11 17" id="KW-0511">Multifunctional enzyme</keyword>
<feature type="binding site" evidence="17">
    <location>
        <position position="354"/>
    </location>
    <ligand>
        <name>UDP-N-acetyl-alpha-D-glucosamine</name>
        <dbReference type="ChEBI" id="CHEBI:57705"/>
    </ligand>
</feature>
<dbReference type="Proteomes" id="UP000288603">
    <property type="component" value="Unassembled WGS sequence"/>
</dbReference>
<dbReference type="GO" id="GO:0003977">
    <property type="term" value="F:UDP-N-acetylglucosamine diphosphorylase activity"/>
    <property type="evidence" value="ECO:0007669"/>
    <property type="project" value="UniProtKB-UniRule"/>
</dbReference>
<dbReference type="Pfam" id="PF12804">
    <property type="entry name" value="NTP_transf_3"/>
    <property type="match status" value="1"/>
</dbReference>
<feature type="binding site" evidence="17">
    <location>
        <begin position="374"/>
        <end position="375"/>
    </location>
    <ligand>
        <name>acetyl-CoA</name>
        <dbReference type="ChEBI" id="CHEBI:57288"/>
    </ligand>
</feature>
<dbReference type="Gene3D" id="3.90.550.10">
    <property type="entry name" value="Spore Coat Polysaccharide Biosynthesis Protein SpsA, Chain A"/>
    <property type="match status" value="1"/>
</dbReference>
<dbReference type="NCBIfam" id="NF010932">
    <property type="entry name" value="PRK14352.1"/>
    <property type="match status" value="1"/>
</dbReference>
<evidence type="ECO:0000256" key="2">
    <source>
        <dbReference type="ARBA" id="ARBA00007947"/>
    </source>
</evidence>
<feature type="binding site" evidence="17">
    <location>
        <position position="91"/>
    </location>
    <ligand>
        <name>Mg(2+)</name>
        <dbReference type="ChEBI" id="CHEBI:18420"/>
    </ligand>
</feature>
<evidence type="ECO:0000256" key="3">
    <source>
        <dbReference type="ARBA" id="ARBA00022490"/>
    </source>
</evidence>
<dbReference type="UniPathway" id="UPA00973"/>
<evidence type="ECO:0000259" key="18">
    <source>
        <dbReference type="Pfam" id="PF12804"/>
    </source>
</evidence>
<dbReference type="OrthoDB" id="9775031at2"/>
<keyword evidence="9 17" id="KW-0133">Cell shape</keyword>
<dbReference type="GO" id="GO:0009252">
    <property type="term" value="P:peptidoglycan biosynthetic process"/>
    <property type="evidence" value="ECO:0007669"/>
    <property type="project" value="UniProtKB-UniRule"/>
</dbReference>
<dbReference type="InterPro" id="IPR011004">
    <property type="entry name" value="Trimer_LpxA-like_sf"/>
</dbReference>
<dbReference type="HAMAP" id="MF_01631">
    <property type="entry name" value="GlmU"/>
    <property type="match status" value="1"/>
</dbReference>
<comment type="catalytic activity">
    <reaction evidence="15 17">
        <text>N-acetyl-alpha-D-glucosamine 1-phosphate + UTP + H(+) = UDP-N-acetyl-alpha-D-glucosamine + diphosphate</text>
        <dbReference type="Rhea" id="RHEA:13509"/>
        <dbReference type="ChEBI" id="CHEBI:15378"/>
        <dbReference type="ChEBI" id="CHEBI:33019"/>
        <dbReference type="ChEBI" id="CHEBI:46398"/>
        <dbReference type="ChEBI" id="CHEBI:57705"/>
        <dbReference type="ChEBI" id="CHEBI:57776"/>
        <dbReference type="EC" id="2.7.7.23"/>
    </reaction>
</comment>
<keyword evidence="12 17" id="KW-0012">Acyltransferase</keyword>
<feature type="domain" description="MobA-like NTP transferase" evidence="18">
    <location>
        <begin position="5"/>
        <end position="115"/>
    </location>
</feature>
<dbReference type="EC" id="2.3.1.157" evidence="17"/>
<accession>A0A3S5CM79</accession>
<evidence type="ECO:0000256" key="11">
    <source>
        <dbReference type="ARBA" id="ARBA00023268"/>
    </source>
</evidence>
<evidence type="ECO:0000256" key="4">
    <source>
        <dbReference type="ARBA" id="ARBA00022679"/>
    </source>
</evidence>
<feature type="binding site" evidence="17">
    <location>
        <position position="7"/>
    </location>
    <ligand>
        <name>UDP-N-acetyl-alpha-D-glucosamine</name>
        <dbReference type="ChEBI" id="CHEBI:57705"/>
    </ligand>
</feature>
<name>A0A3S5CM79_9MICO</name>
<evidence type="ECO:0000256" key="16">
    <source>
        <dbReference type="ARBA" id="ARBA00049628"/>
    </source>
</evidence>
<keyword evidence="4 17" id="KW-0808">Transferase</keyword>
<dbReference type="PANTHER" id="PTHR43584:SF3">
    <property type="entry name" value="BIFUNCTIONAL PROTEIN GLMU"/>
    <property type="match status" value="1"/>
</dbReference>
<dbReference type="InterPro" id="IPR005882">
    <property type="entry name" value="Bifunctional_GlmU"/>
</dbReference>